<dbReference type="EMBL" id="BMNE01000005">
    <property type="protein sequence ID" value="GGN88759.1"/>
    <property type="molecule type" value="Genomic_DNA"/>
</dbReference>
<accession>A0ABQ2KPR5</accession>
<keyword evidence="2" id="KW-1185">Reference proteome</keyword>
<name>A0ABQ2KPR5_9NOCA</name>
<organism evidence="1 2">
    <name type="scientific">Nocardia rhizosphaerihabitans</name>
    <dbReference type="NCBI Taxonomy" id="1691570"/>
    <lineage>
        <taxon>Bacteria</taxon>
        <taxon>Bacillati</taxon>
        <taxon>Actinomycetota</taxon>
        <taxon>Actinomycetes</taxon>
        <taxon>Mycobacteriales</taxon>
        <taxon>Nocardiaceae</taxon>
        <taxon>Nocardia</taxon>
    </lineage>
</organism>
<sequence length="220" mass="23901">MTTAAHVWYAAYGSNMHASRFDYYRLGGTPPGTGHTYPGFVDHTAPADVAALTLPGSLYFAWQSPVWTGGVAFYAAHPAPGWPTGVAARGYLITVGQFADLLAQEMYRTPGASFDLPRVLAAGVLRLGSGRYETVLHAGTRDGIPILAFTAPWDPETVVLQRPSARYLAMIGAGLRESHGWDTDRIVDYLRVRPGVAGNWDPRELRRALTGDRFAERPLG</sequence>
<dbReference type="Gene3D" id="3.10.490.10">
    <property type="entry name" value="Gamma-glutamyl cyclotransferase-like"/>
    <property type="match status" value="1"/>
</dbReference>
<proteinExistence type="predicted"/>
<evidence type="ECO:0000313" key="1">
    <source>
        <dbReference type="EMBL" id="GGN88759.1"/>
    </source>
</evidence>
<protein>
    <recommendedName>
        <fullName evidence="3">Histone deacetylase</fullName>
    </recommendedName>
</protein>
<reference evidence="2" key="1">
    <citation type="journal article" date="2019" name="Int. J. Syst. Evol. Microbiol.">
        <title>The Global Catalogue of Microorganisms (GCM) 10K type strain sequencing project: providing services to taxonomists for standard genome sequencing and annotation.</title>
        <authorList>
            <consortium name="The Broad Institute Genomics Platform"/>
            <consortium name="The Broad Institute Genome Sequencing Center for Infectious Disease"/>
            <person name="Wu L."/>
            <person name="Ma J."/>
        </authorList>
    </citation>
    <scope>NUCLEOTIDE SEQUENCE [LARGE SCALE GENOMIC DNA]</scope>
    <source>
        <strain evidence="2">CGMCC 4.7329</strain>
    </source>
</reference>
<dbReference type="RefSeq" id="WP_189031994.1">
    <property type="nucleotide sequence ID" value="NZ_BMNE01000005.1"/>
</dbReference>
<evidence type="ECO:0000313" key="2">
    <source>
        <dbReference type="Proteomes" id="UP000658127"/>
    </source>
</evidence>
<dbReference type="Proteomes" id="UP000658127">
    <property type="component" value="Unassembled WGS sequence"/>
</dbReference>
<gene>
    <name evidence="1" type="ORF">GCM10011610_46530</name>
</gene>
<comment type="caution">
    <text evidence="1">The sequence shown here is derived from an EMBL/GenBank/DDBJ whole genome shotgun (WGS) entry which is preliminary data.</text>
</comment>
<evidence type="ECO:0008006" key="3">
    <source>
        <dbReference type="Google" id="ProtNLM"/>
    </source>
</evidence>